<dbReference type="GO" id="GO:0003700">
    <property type="term" value="F:DNA-binding transcription factor activity"/>
    <property type="evidence" value="ECO:0007669"/>
    <property type="project" value="InterPro"/>
</dbReference>
<dbReference type="EMBL" id="JAGFBF010000005">
    <property type="protein sequence ID" value="MBO2990186.1"/>
    <property type="molecule type" value="Genomic_DNA"/>
</dbReference>
<evidence type="ECO:0000256" key="1">
    <source>
        <dbReference type="ARBA" id="ARBA00009437"/>
    </source>
</evidence>
<dbReference type="AlphaFoldDB" id="A0A939QLN6"/>
<dbReference type="InterPro" id="IPR050950">
    <property type="entry name" value="HTH-type_LysR_regulators"/>
</dbReference>
<dbReference type="InterPro" id="IPR036390">
    <property type="entry name" value="WH_DNA-bd_sf"/>
</dbReference>
<dbReference type="InterPro" id="IPR005119">
    <property type="entry name" value="LysR_subst-bd"/>
</dbReference>
<protein>
    <submittedName>
        <fullName evidence="6">LysR family transcriptional regulator</fullName>
    </submittedName>
</protein>
<dbReference type="Gene3D" id="3.40.190.290">
    <property type="match status" value="1"/>
</dbReference>
<dbReference type="Gene3D" id="1.10.10.10">
    <property type="entry name" value="Winged helix-like DNA-binding domain superfamily/Winged helix DNA-binding domain"/>
    <property type="match status" value="1"/>
</dbReference>
<dbReference type="PRINTS" id="PR00039">
    <property type="entry name" value="HTHLYSR"/>
</dbReference>
<dbReference type="SUPFAM" id="SSF46785">
    <property type="entry name" value="Winged helix' DNA-binding domain"/>
    <property type="match status" value="1"/>
</dbReference>
<dbReference type="CDD" id="cd05466">
    <property type="entry name" value="PBP2_LTTR_substrate"/>
    <property type="match status" value="1"/>
</dbReference>
<dbReference type="GO" id="GO:0003677">
    <property type="term" value="F:DNA binding"/>
    <property type="evidence" value="ECO:0007669"/>
    <property type="project" value="UniProtKB-KW"/>
</dbReference>
<dbReference type="Pfam" id="PF00126">
    <property type="entry name" value="HTH_1"/>
    <property type="match status" value="1"/>
</dbReference>
<comment type="caution">
    <text evidence="6">The sequence shown here is derived from an EMBL/GenBank/DDBJ whole genome shotgun (WGS) entry which is preliminary data.</text>
</comment>
<organism evidence="6 7">
    <name type="scientific">Leucobacter tardus</name>
    <dbReference type="NCBI Taxonomy" id="501483"/>
    <lineage>
        <taxon>Bacteria</taxon>
        <taxon>Bacillati</taxon>
        <taxon>Actinomycetota</taxon>
        <taxon>Actinomycetes</taxon>
        <taxon>Micrococcales</taxon>
        <taxon>Microbacteriaceae</taxon>
        <taxon>Leucobacter</taxon>
    </lineage>
</organism>
<dbReference type="InterPro" id="IPR000847">
    <property type="entry name" value="LysR_HTH_N"/>
</dbReference>
<evidence type="ECO:0000256" key="2">
    <source>
        <dbReference type="ARBA" id="ARBA00023015"/>
    </source>
</evidence>
<evidence type="ECO:0000259" key="5">
    <source>
        <dbReference type="PROSITE" id="PS50931"/>
    </source>
</evidence>
<dbReference type="RefSeq" id="WP_208238965.1">
    <property type="nucleotide sequence ID" value="NZ_BAAAQU010000002.1"/>
</dbReference>
<dbReference type="Pfam" id="PF03466">
    <property type="entry name" value="LysR_substrate"/>
    <property type="match status" value="1"/>
</dbReference>
<evidence type="ECO:0000256" key="4">
    <source>
        <dbReference type="ARBA" id="ARBA00023163"/>
    </source>
</evidence>
<dbReference type="InterPro" id="IPR036388">
    <property type="entry name" value="WH-like_DNA-bd_sf"/>
</dbReference>
<dbReference type="FunFam" id="1.10.10.10:FF:000001">
    <property type="entry name" value="LysR family transcriptional regulator"/>
    <property type="match status" value="1"/>
</dbReference>
<evidence type="ECO:0000256" key="3">
    <source>
        <dbReference type="ARBA" id="ARBA00023125"/>
    </source>
</evidence>
<feature type="domain" description="HTH lysR-type" evidence="5">
    <location>
        <begin position="1"/>
        <end position="58"/>
    </location>
</feature>
<dbReference type="PROSITE" id="PS50931">
    <property type="entry name" value="HTH_LYSR"/>
    <property type="match status" value="1"/>
</dbReference>
<keyword evidence="4" id="KW-0804">Transcription</keyword>
<dbReference type="PANTHER" id="PTHR30419">
    <property type="entry name" value="HTH-TYPE TRANSCRIPTIONAL REGULATOR YBHD"/>
    <property type="match status" value="1"/>
</dbReference>
<dbReference type="Proteomes" id="UP000668403">
    <property type="component" value="Unassembled WGS sequence"/>
</dbReference>
<sequence>MTLTQLRAFIAAIDDGSFTGAAGRLGIAQPTVSALIRKLEEHHGLPLFIRTGRRLELTAAGSELVGWARQIVESADRADEALVELRGLERGSISLGVLRNANFYFLPDVVETFRRRRPHVQLRLFGQNSFEVVEGVKAGRFEAGIVVLPVPDDELEVFPLLRDEVLWASADPTRVSAPVTVEQVAEGPAVLYDASHSWNDPTRRQLSERAQERGLRIEPVVEVEYLEAALELVRRGIGDTMVSSAVASSAAFPDGICTAPFAEPLFDTIAVIRRANSVMSPAILEVVDLVGAVLRERSAAAARVSASGDVPEAY</sequence>
<evidence type="ECO:0000313" key="7">
    <source>
        <dbReference type="Proteomes" id="UP000668403"/>
    </source>
</evidence>
<keyword evidence="3" id="KW-0238">DNA-binding</keyword>
<comment type="similarity">
    <text evidence="1">Belongs to the LysR transcriptional regulatory family.</text>
</comment>
<evidence type="ECO:0000313" key="6">
    <source>
        <dbReference type="EMBL" id="MBO2990186.1"/>
    </source>
</evidence>
<dbReference type="SUPFAM" id="SSF53850">
    <property type="entry name" value="Periplasmic binding protein-like II"/>
    <property type="match status" value="1"/>
</dbReference>
<keyword evidence="7" id="KW-1185">Reference proteome</keyword>
<accession>A0A939QLN6</accession>
<name>A0A939QLN6_9MICO</name>
<dbReference type="GO" id="GO:0005829">
    <property type="term" value="C:cytosol"/>
    <property type="evidence" value="ECO:0007669"/>
    <property type="project" value="TreeGrafter"/>
</dbReference>
<reference evidence="6" key="1">
    <citation type="submission" date="2021-03" db="EMBL/GenBank/DDBJ databases">
        <title>Leucobacter chromiisoli sp. nov., isolated from chromium-containing soil of chemical plant.</title>
        <authorList>
            <person name="Xu Z."/>
        </authorList>
    </citation>
    <scope>NUCLEOTIDE SEQUENCE</scope>
    <source>
        <strain evidence="6">K 70/01</strain>
    </source>
</reference>
<proteinExistence type="inferred from homology"/>
<keyword evidence="2" id="KW-0805">Transcription regulation</keyword>
<gene>
    <name evidence="6" type="ORF">J4H85_09310</name>
</gene>